<organism evidence="1 2">
    <name type="scientific">Zasmidium cellare ATCC 36951</name>
    <dbReference type="NCBI Taxonomy" id="1080233"/>
    <lineage>
        <taxon>Eukaryota</taxon>
        <taxon>Fungi</taxon>
        <taxon>Dikarya</taxon>
        <taxon>Ascomycota</taxon>
        <taxon>Pezizomycotina</taxon>
        <taxon>Dothideomycetes</taxon>
        <taxon>Dothideomycetidae</taxon>
        <taxon>Mycosphaerellales</taxon>
        <taxon>Mycosphaerellaceae</taxon>
        <taxon>Zasmidium</taxon>
    </lineage>
</organism>
<dbReference type="EMBL" id="ML993633">
    <property type="protein sequence ID" value="KAF2159754.1"/>
    <property type="molecule type" value="Genomic_DNA"/>
</dbReference>
<dbReference type="RefSeq" id="XP_033660643.1">
    <property type="nucleotide sequence ID" value="XM_033814509.1"/>
</dbReference>
<dbReference type="AlphaFoldDB" id="A0A6A6BY70"/>
<proteinExistence type="predicted"/>
<dbReference type="GeneID" id="54567781"/>
<keyword evidence="2" id="KW-1185">Reference proteome</keyword>
<evidence type="ECO:0000313" key="2">
    <source>
        <dbReference type="Proteomes" id="UP000799537"/>
    </source>
</evidence>
<gene>
    <name evidence="1" type="ORF">M409DRAFT_60529</name>
</gene>
<dbReference type="OrthoDB" id="3535423at2759"/>
<reference evidence="1" key="1">
    <citation type="journal article" date="2020" name="Stud. Mycol.">
        <title>101 Dothideomycetes genomes: a test case for predicting lifestyles and emergence of pathogens.</title>
        <authorList>
            <person name="Haridas S."/>
            <person name="Albert R."/>
            <person name="Binder M."/>
            <person name="Bloem J."/>
            <person name="Labutti K."/>
            <person name="Salamov A."/>
            <person name="Andreopoulos B."/>
            <person name="Baker S."/>
            <person name="Barry K."/>
            <person name="Bills G."/>
            <person name="Bluhm B."/>
            <person name="Cannon C."/>
            <person name="Castanera R."/>
            <person name="Culley D."/>
            <person name="Daum C."/>
            <person name="Ezra D."/>
            <person name="Gonzalez J."/>
            <person name="Henrissat B."/>
            <person name="Kuo A."/>
            <person name="Liang C."/>
            <person name="Lipzen A."/>
            <person name="Lutzoni F."/>
            <person name="Magnuson J."/>
            <person name="Mondo S."/>
            <person name="Nolan M."/>
            <person name="Ohm R."/>
            <person name="Pangilinan J."/>
            <person name="Park H.-J."/>
            <person name="Ramirez L."/>
            <person name="Alfaro M."/>
            <person name="Sun H."/>
            <person name="Tritt A."/>
            <person name="Yoshinaga Y."/>
            <person name="Zwiers L.-H."/>
            <person name="Turgeon B."/>
            <person name="Goodwin S."/>
            <person name="Spatafora J."/>
            <person name="Crous P."/>
            <person name="Grigoriev I."/>
        </authorList>
    </citation>
    <scope>NUCLEOTIDE SEQUENCE</scope>
    <source>
        <strain evidence="1">ATCC 36951</strain>
    </source>
</reference>
<protein>
    <submittedName>
        <fullName evidence="1">Uncharacterized protein</fullName>
    </submittedName>
</protein>
<evidence type="ECO:0000313" key="1">
    <source>
        <dbReference type="EMBL" id="KAF2159754.1"/>
    </source>
</evidence>
<name>A0A6A6BY70_ZASCE</name>
<dbReference type="Proteomes" id="UP000799537">
    <property type="component" value="Unassembled WGS sequence"/>
</dbReference>
<accession>A0A6A6BY70</accession>
<sequence length="459" mass="51763">MATPTTQIMPLATFEIHSGHLCYGALHNIYHGASSDKVGGLPLPQEPIPGGTIRRHEAAFNLPALIGTWNIYALIGKYGDNMQIVAYFASHHSLDPAFEVDKILRVSGSPYERDSGSTFKDNDTAREGVFVINRYDWGWIDSRGGEEVQEAEVPIDLPYHFSTIGLVDFDTAKDFVSRLKFHRADQRDMVGEDGRGVWLTIRDAEYQFGRFGQLRDGFDFSQRHRVKTLFADEKPGDAELLGPYASGEYVLSRADVDAVKDHLSQDPLQPESDPFLNLNEGDTSVKEGLEKWWSASVDLTNQILLSFLEYSIVPYLHEHPHESPATATRLLFPDGSNDPQPGKEYNFTLAEDLKSRFLGNENNASSSSTATSDPEHAPVKARMRIFLEDRRVHPEEDFLESVCRVLAFIVKDLMEMAKRSSVDNERFGHIVPSDVFLAVMNDTSWYQHNLSRSRAFWCL</sequence>